<dbReference type="FunFam" id="1.10.472.10:FF:000005">
    <property type="entry name" value="G2/mitotic-specific cyclin B"/>
    <property type="match status" value="1"/>
</dbReference>
<dbReference type="SMART" id="SM01332">
    <property type="entry name" value="Cyclin_C"/>
    <property type="match status" value="1"/>
</dbReference>
<accession>A0AAW2EGV7</accession>
<comment type="similarity">
    <text evidence="1">Belongs to the cyclin family. Cyclin AB subfamily.</text>
</comment>
<feature type="domain" description="Cyclin-like" evidence="6">
    <location>
        <begin position="274"/>
        <end position="358"/>
    </location>
</feature>
<organism evidence="8 9">
    <name type="scientific">Cardiocondyla obscurior</name>
    <dbReference type="NCBI Taxonomy" id="286306"/>
    <lineage>
        <taxon>Eukaryota</taxon>
        <taxon>Metazoa</taxon>
        <taxon>Ecdysozoa</taxon>
        <taxon>Arthropoda</taxon>
        <taxon>Hexapoda</taxon>
        <taxon>Insecta</taxon>
        <taxon>Pterygota</taxon>
        <taxon>Neoptera</taxon>
        <taxon>Endopterygota</taxon>
        <taxon>Hymenoptera</taxon>
        <taxon>Apocrita</taxon>
        <taxon>Aculeata</taxon>
        <taxon>Formicoidea</taxon>
        <taxon>Formicidae</taxon>
        <taxon>Myrmicinae</taxon>
        <taxon>Cardiocondyla</taxon>
    </lineage>
</organism>
<dbReference type="Pfam" id="PF00134">
    <property type="entry name" value="Cyclin_N"/>
    <property type="match status" value="1"/>
</dbReference>
<dbReference type="PIRSF" id="PIRSF001771">
    <property type="entry name" value="Cyclin_A_B_D_E"/>
    <property type="match status" value="1"/>
</dbReference>
<dbReference type="InterPro" id="IPR039361">
    <property type="entry name" value="Cyclin"/>
</dbReference>
<dbReference type="EMBL" id="JADYXP020000024">
    <property type="protein sequence ID" value="KAL0101614.1"/>
    <property type="molecule type" value="Genomic_DNA"/>
</dbReference>
<dbReference type="SUPFAM" id="SSF47954">
    <property type="entry name" value="Cyclin-like"/>
    <property type="match status" value="2"/>
</dbReference>
<keyword evidence="9" id="KW-1185">Reference proteome</keyword>
<evidence type="ECO:0000256" key="1">
    <source>
        <dbReference type="ARBA" id="ARBA00006955"/>
    </source>
</evidence>
<evidence type="ECO:0000256" key="4">
    <source>
        <dbReference type="ARBA" id="ARBA00023306"/>
    </source>
</evidence>
<dbReference type="GO" id="GO:0016538">
    <property type="term" value="F:cyclin-dependent protein serine/threonine kinase regulator activity"/>
    <property type="evidence" value="ECO:0007669"/>
    <property type="project" value="InterPro"/>
</dbReference>
<dbReference type="GO" id="GO:0051301">
    <property type="term" value="P:cell division"/>
    <property type="evidence" value="ECO:0007669"/>
    <property type="project" value="UniProtKB-KW"/>
</dbReference>
<proteinExistence type="inferred from homology"/>
<evidence type="ECO:0000256" key="3">
    <source>
        <dbReference type="ARBA" id="ARBA00023127"/>
    </source>
</evidence>
<evidence type="ECO:0000313" key="9">
    <source>
        <dbReference type="Proteomes" id="UP001430953"/>
    </source>
</evidence>
<name>A0AAW2EGV7_9HYME</name>
<dbReference type="Proteomes" id="UP001430953">
    <property type="component" value="Unassembled WGS sequence"/>
</dbReference>
<evidence type="ECO:0000256" key="5">
    <source>
        <dbReference type="RuleBase" id="RU000383"/>
    </source>
</evidence>
<dbReference type="Pfam" id="PF02984">
    <property type="entry name" value="Cyclin_C"/>
    <property type="match status" value="1"/>
</dbReference>
<keyword evidence="3 5" id="KW-0195">Cyclin</keyword>
<keyword evidence="2" id="KW-0132">Cell division</keyword>
<feature type="domain" description="Cyclin C-terminal" evidence="7">
    <location>
        <begin position="367"/>
        <end position="483"/>
    </location>
</feature>
<feature type="domain" description="Cyclin-like" evidence="6">
    <location>
        <begin position="371"/>
        <end position="452"/>
    </location>
</feature>
<evidence type="ECO:0000313" key="8">
    <source>
        <dbReference type="EMBL" id="KAL0101614.1"/>
    </source>
</evidence>
<dbReference type="InterPro" id="IPR013763">
    <property type="entry name" value="Cyclin-like_dom"/>
</dbReference>
<comment type="caution">
    <text evidence="8">The sequence shown here is derived from an EMBL/GenBank/DDBJ whole genome shotgun (WGS) entry which is preliminary data.</text>
</comment>
<protein>
    <recommendedName>
        <fullName evidence="10">G2/mitotic-specific cyclin-B3</fullName>
    </recommendedName>
</protein>
<dbReference type="InterPro" id="IPR046965">
    <property type="entry name" value="Cyclin_A/B-like"/>
</dbReference>
<evidence type="ECO:0000259" key="6">
    <source>
        <dbReference type="SMART" id="SM00385"/>
    </source>
</evidence>
<dbReference type="GO" id="GO:0044772">
    <property type="term" value="P:mitotic cell cycle phase transition"/>
    <property type="evidence" value="ECO:0007669"/>
    <property type="project" value="InterPro"/>
</dbReference>
<dbReference type="CDD" id="cd20508">
    <property type="entry name" value="CYCLIN_CCNB3_rpt1"/>
    <property type="match status" value="1"/>
</dbReference>
<sequence length="488" mass="55713">MAPPKVLLEKNRQIGAASLRKGITTRSQNSVLNHVLKPAAARETRAKRKADVSPLKEKTNKRCAFANITNAITTSLGGQNHPTKKITTQAKPSENNVAVEKSTDVVPVVAKAKPVTRIKPIIKKDDKAETTNNKIVNRRSADLEKSEESSLYISALEDITDSTKRTRRSSNKIDEKIDEKQEKLIEKVEKKEPISPAEKKISTTSLVNAIPVTKLPEGVPWDFDVENWLDPYQVSHYAMDIFNYLKERERLFPVGDYMNRQVCLSQWMRALLVDWMVEVQESFELNHETLYLAVKLVDLYLTKVTVGKETLQLLGAASLFIASKFDERVPPMIEDFLYICDGAYSQRELIKMEINVLKVVKFDLGIPLSYRFLRRYARCTKVSMATLTLARYILEHSLMDYTMIRFSDSKMAAAALLLALLMKDLGGWNPTLEYYSGYKLDDIRDICNLLNQSLHKKHKETLKTVHNKYSHKIFFEVAKLPLKETLDI</sequence>
<dbReference type="InterPro" id="IPR036915">
    <property type="entry name" value="Cyclin-like_sf"/>
</dbReference>
<dbReference type="InterPro" id="IPR006671">
    <property type="entry name" value="Cyclin_N"/>
</dbReference>
<dbReference type="SMART" id="SM00385">
    <property type="entry name" value="CYCLIN"/>
    <property type="match status" value="2"/>
</dbReference>
<dbReference type="PANTHER" id="PTHR10177">
    <property type="entry name" value="CYCLINS"/>
    <property type="match status" value="1"/>
</dbReference>
<dbReference type="InterPro" id="IPR004367">
    <property type="entry name" value="Cyclin_C-dom"/>
</dbReference>
<keyword evidence="4" id="KW-0131">Cell cycle</keyword>
<evidence type="ECO:0008006" key="10">
    <source>
        <dbReference type="Google" id="ProtNLM"/>
    </source>
</evidence>
<reference evidence="8 9" key="1">
    <citation type="submission" date="2023-03" db="EMBL/GenBank/DDBJ databases">
        <title>High recombination rates correlate with genetic variation in Cardiocondyla obscurior ants.</title>
        <authorList>
            <person name="Errbii M."/>
        </authorList>
    </citation>
    <scope>NUCLEOTIDE SEQUENCE [LARGE SCALE GENOMIC DNA]</scope>
    <source>
        <strain evidence="8">Alpha-2009</strain>
        <tissue evidence="8">Whole body</tissue>
    </source>
</reference>
<dbReference type="AlphaFoldDB" id="A0AAW2EGV7"/>
<gene>
    <name evidence="8" type="ORF">PUN28_019031</name>
</gene>
<evidence type="ECO:0000259" key="7">
    <source>
        <dbReference type="SMART" id="SM01332"/>
    </source>
</evidence>
<dbReference type="Gene3D" id="1.10.472.10">
    <property type="entry name" value="Cyclin-like"/>
    <property type="match status" value="2"/>
</dbReference>
<evidence type="ECO:0000256" key="2">
    <source>
        <dbReference type="ARBA" id="ARBA00022618"/>
    </source>
</evidence>